<name>A0ABP0II71_9DINO</name>
<keyword evidence="2" id="KW-0812">Transmembrane</keyword>
<proteinExistence type="predicted"/>
<keyword evidence="4" id="KW-1185">Reference proteome</keyword>
<sequence length="265" mass="28175">SQMARHNSSTLVAGEMLQIASSHMAASFGSILAKCLVIGLVIIALIWCYRLFSSSSSSSQKPSSDSSPVGRQRREPDFSQSQVAPIPILCQRYVVPSSESHFSVDMNEVMDPSKSSFAINSASGTKLLEASLSEGRMLSITPVNSKDPEVMLRASSGTADPVMLTITDGRGAYSGKISAGPAGTGVILYHMQRSCASIFADNVSSFSMRVHPLLDETKSQTVASTVRKGNTLKIQVSMNYDGCLFLGCLLGIIVLEPALMQLAAS</sequence>
<feature type="transmembrane region" description="Helical" evidence="2">
    <location>
        <begin position="243"/>
        <end position="264"/>
    </location>
</feature>
<keyword evidence="2" id="KW-0472">Membrane</keyword>
<dbReference type="EMBL" id="CAXAMN010002773">
    <property type="protein sequence ID" value="CAK9001182.1"/>
    <property type="molecule type" value="Genomic_DNA"/>
</dbReference>
<gene>
    <name evidence="3" type="ORF">CCMP2556_LOCUS6344</name>
</gene>
<comment type="caution">
    <text evidence="3">The sequence shown here is derived from an EMBL/GenBank/DDBJ whole genome shotgun (WGS) entry which is preliminary data.</text>
</comment>
<keyword evidence="2" id="KW-1133">Transmembrane helix</keyword>
<feature type="compositionally biased region" description="Low complexity" evidence="1">
    <location>
        <begin position="55"/>
        <end position="67"/>
    </location>
</feature>
<feature type="non-terminal residue" evidence="3">
    <location>
        <position position="1"/>
    </location>
</feature>
<evidence type="ECO:0008006" key="5">
    <source>
        <dbReference type="Google" id="ProtNLM"/>
    </source>
</evidence>
<feature type="region of interest" description="Disordered" evidence="1">
    <location>
        <begin position="55"/>
        <end position="80"/>
    </location>
</feature>
<accession>A0ABP0II71</accession>
<evidence type="ECO:0000313" key="4">
    <source>
        <dbReference type="Proteomes" id="UP001642484"/>
    </source>
</evidence>
<evidence type="ECO:0000256" key="2">
    <source>
        <dbReference type="SAM" id="Phobius"/>
    </source>
</evidence>
<dbReference type="Proteomes" id="UP001642484">
    <property type="component" value="Unassembled WGS sequence"/>
</dbReference>
<organism evidence="3 4">
    <name type="scientific">Durusdinium trenchii</name>
    <dbReference type="NCBI Taxonomy" id="1381693"/>
    <lineage>
        <taxon>Eukaryota</taxon>
        <taxon>Sar</taxon>
        <taxon>Alveolata</taxon>
        <taxon>Dinophyceae</taxon>
        <taxon>Suessiales</taxon>
        <taxon>Symbiodiniaceae</taxon>
        <taxon>Durusdinium</taxon>
    </lineage>
</organism>
<reference evidence="3 4" key="1">
    <citation type="submission" date="2024-02" db="EMBL/GenBank/DDBJ databases">
        <authorList>
            <person name="Chen Y."/>
            <person name="Shah S."/>
            <person name="Dougan E. K."/>
            <person name="Thang M."/>
            <person name="Chan C."/>
        </authorList>
    </citation>
    <scope>NUCLEOTIDE SEQUENCE [LARGE SCALE GENOMIC DNA]</scope>
</reference>
<evidence type="ECO:0000256" key="1">
    <source>
        <dbReference type="SAM" id="MobiDB-lite"/>
    </source>
</evidence>
<evidence type="ECO:0000313" key="3">
    <source>
        <dbReference type="EMBL" id="CAK9001182.1"/>
    </source>
</evidence>
<feature type="transmembrane region" description="Helical" evidence="2">
    <location>
        <begin position="31"/>
        <end position="52"/>
    </location>
</feature>
<protein>
    <recommendedName>
        <fullName evidence="5">Altered inheritance of mitochondria protein 24, mitochondrial</fullName>
    </recommendedName>
</protein>